<proteinExistence type="predicted"/>
<gene>
    <name evidence="5" type="ORF">NFI88_14965</name>
</gene>
<dbReference type="Gene3D" id="3.90.550.10">
    <property type="entry name" value="Spore Coat Polysaccharide Biosynthesis Protein SpsA, Chain A"/>
    <property type="match status" value="1"/>
</dbReference>
<evidence type="ECO:0000256" key="2">
    <source>
        <dbReference type="ARBA" id="ARBA00022695"/>
    </source>
</evidence>
<dbReference type="Pfam" id="PF12804">
    <property type="entry name" value="NTP_transf_3"/>
    <property type="match status" value="1"/>
</dbReference>
<dbReference type="SUPFAM" id="SSF53448">
    <property type="entry name" value="Nucleotide-diphospho-sugar transferases"/>
    <property type="match status" value="1"/>
</dbReference>
<reference evidence="5 6" key="1">
    <citation type="submission" date="2022-06" db="EMBL/GenBank/DDBJ databases">
        <title>Rhizosaccharibacter gen. nov. sp. nov. KSS12, endophytic bacteria isolated from sugarcane.</title>
        <authorList>
            <person name="Pitiwittayakul N."/>
        </authorList>
    </citation>
    <scope>NUCLEOTIDE SEQUENCE [LARGE SCALE GENOMIC DNA]</scope>
    <source>
        <strain evidence="5 6">KSS12</strain>
    </source>
</reference>
<evidence type="ECO:0000256" key="1">
    <source>
        <dbReference type="ARBA" id="ARBA00022679"/>
    </source>
</evidence>
<dbReference type="CDD" id="cd02523">
    <property type="entry name" value="PC_cytidylyltransferase"/>
    <property type="match status" value="1"/>
</dbReference>
<keyword evidence="6" id="KW-1185">Reference proteome</keyword>
<dbReference type="PANTHER" id="PTHR43584:SF8">
    <property type="entry name" value="N-ACETYLMURAMATE ALPHA-1-PHOSPHATE URIDYLYLTRANSFERASE"/>
    <property type="match status" value="1"/>
</dbReference>
<feature type="domain" description="MobA-like NTP transferase" evidence="4">
    <location>
        <begin position="10"/>
        <end position="138"/>
    </location>
</feature>
<evidence type="ECO:0000313" key="5">
    <source>
        <dbReference type="EMBL" id="MCQ8242137.1"/>
    </source>
</evidence>
<keyword evidence="1" id="KW-0808">Transferase</keyword>
<organism evidence="5 6">
    <name type="scientific">Rhizosaccharibacter radicis</name>
    <dbReference type="NCBI Taxonomy" id="2782605"/>
    <lineage>
        <taxon>Bacteria</taxon>
        <taxon>Pseudomonadati</taxon>
        <taxon>Pseudomonadota</taxon>
        <taxon>Alphaproteobacteria</taxon>
        <taxon>Acetobacterales</taxon>
        <taxon>Acetobacteraceae</taxon>
        <taxon>Rhizosaccharibacter</taxon>
    </lineage>
</organism>
<accession>A0ABT1W0K2</accession>
<evidence type="ECO:0000256" key="3">
    <source>
        <dbReference type="ARBA" id="ARBA00022842"/>
    </source>
</evidence>
<evidence type="ECO:0000259" key="4">
    <source>
        <dbReference type="Pfam" id="PF12804"/>
    </source>
</evidence>
<evidence type="ECO:0000313" key="6">
    <source>
        <dbReference type="Proteomes" id="UP001524547"/>
    </source>
</evidence>
<keyword evidence="2 5" id="KW-0548">Nucleotidyltransferase</keyword>
<dbReference type="InterPro" id="IPR029044">
    <property type="entry name" value="Nucleotide-diphossugar_trans"/>
</dbReference>
<dbReference type="PANTHER" id="PTHR43584">
    <property type="entry name" value="NUCLEOTIDYL TRANSFERASE"/>
    <property type="match status" value="1"/>
</dbReference>
<dbReference type="InterPro" id="IPR050065">
    <property type="entry name" value="GlmU-like"/>
</dbReference>
<dbReference type="GO" id="GO:0016779">
    <property type="term" value="F:nucleotidyltransferase activity"/>
    <property type="evidence" value="ECO:0007669"/>
    <property type="project" value="UniProtKB-KW"/>
</dbReference>
<sequence>MLHAFRPPAVLILAAGRGRRLGPDAPERPKVLLPFGGRTLLDRHLHLLEEAGAGPVTIVTGFEAGQIEHELVRLGRRDEVTLLHNPHWREGSVVSLDAGRPVLDAAAEAGTSVVLMDGDVLYDRRLLDRLLSSAHPGALLLDREIEPGDEPVKICVRDRRDADPVIVDFDKRPDGAPGEGYDWHGESVGFFRLSAAIASALALRAHALAQGDGRALEYETPLRALIREDAARAAAGGAASFGFEDISGLPWTEIDFVEDLRKAEALLPLLQGERAA</sequence>
<comment type="caution">
    <text evidence="5">The sequence shown here is derived from an EMBL/GenBank/DDBJ whole genome shotgun (WGS) entry which is preliminary data.</text>
</comment>
<name>A0ABT1W0K2_9PROT</name>
<dbReference type="Proteomes" id="UP001524547">
    <property type="component" value="Unassembled WGS sequence"/>
</dbReference>
<dbReference type="RefSeq" id="WP_422920890.1">
    <property type="nucleotide sequence ID" value="NZ_JAMZEJ010000009.1"/>
</dbReference>
<dbReference type="InterPro" id="IPR025877">
    <property type="entry name" value="MobA-like_NTP_Trfase"/>
</dbReference>
<protein>
    <submittedName>
        <fullName evidence="5">Phosphocholine cytidylyltransferase family protein</fullName>
    </submittedName>
</protein>
<dbReference type="EMBL" id="JAMZEJ010000009">
    <property type="protein sequence ID" value="MCQ8242137.1"/>
    <property type="molecule type" value="Genomic_DNA"/>
</dbReference>
<keyword evidence="3" id="KW-0460">Magnesium</keyword>